<dbReference type="InterPro" id="IPR017439">
    <property type="entry name" value="Amidohydrolase"/>
</dbReference>
<dbReference type="InterPro" id="IPR002933">
    <property type="entry name" value="Peptidase_M20"/>
</dbReference>
<comment type="caution">
    <text evidence="1">The sequence shown here is derived from an EMBL/GenBank/DDBJ whole genome shotgun (WGS) entry which is preliminary data.</text>
</comment>
<dbReference type="Proteomes" id="UP000704762">
    <property type="component" value="Unassembled WGS sequence"/>
</dbReference>
<dbReference type="Gene3D" id="3.30.70.360">
    <property type="match status" value="1"/>
</dbReference>
<dbReference type="GO" id="GO:0016787">
    <property type="term" value="F:hydrolase activity"/>
    <property type="evidence" value="ECO:0007669"/>
    <property type="project" value="UniProtKB-KW"/>
</dbReference>
<dbReference type="Gene3D" id="3.40.630.10">
    <property type="entry name" value="Zn peptidases"/>
    <property type="match status" value="1"/>
</dbReference>
<dbReference type="NCBIfam" id="TIGR01891">
    <property type="entry name" value="amidohydrolases"/>
    <property type="match status" value="1"/>
</dbReference>
<dbReference type="EMBL" id="JAFBCF010000001">
    <property type="protein sequence ID" value="MBM7799694.1"/>
    <property type="molecule type" value="Genomic_DNA"/>
</dbReference>
<keyword evidence="2" id="KW-1185">Reference proteome</keyword>
<dbReference type="Pfam" id="PF01546">
    <property type="entry name" value="Peptidase_M20"/>
    <property type="match status" value="1"/>
</dbReference>
<protein>
    <submittedName>
        <fullName evidence="1">Amidohydrolase</fullName>
        <ecNumber evidence="1">3.5.1.-</ecNumber>
    </submittedName>
</protein>
<dbReference type="SUPFAM" id="SSF53187">
    <property type="entry name" value="Zn-dependent exopeptidases"/>
    <property type="match status" value="1"/>
</dbReference>
<evidence type="ECO:0000313" key="2">
    <source>
        <dbReference type="Proteomes" id="UP000704762"/>
    </source>
</evidence>
<accession>A0ABS2RL02</accession>
<dbReference type="EC" id="3.5.1.-" evidence="1"/>
<gene>
    <name evidence="1" type="ORF">JOE57_002615</name>
</gene>
<dbReference type="PANTHER" id="PTHR11014">
    <property type="entry name" value="PEPTIDASE M20 FAMILY MEMBER"/>
    <property type="match status" value="1"/>
</dbReference>
<organism evidence="1 2">
    <name type="scientific">Microlunatus panaciterrae</name>
    <dbReference type="NCBI Taxonomy" id="400768"/>
    <lineage>
        <taxon>Bacteria</taxon>
        <taxon>Bacillati</taxon>
        <taxon>Actinomycetota</taxon>
        <taxon>Actinomycetes</taxon>
        <taxon>Propionibacteriales</taxon>
        <taxon>Propionibacteriaceae</taxon>
        <taxon>Microlunatus</taxon>
    </lineage>
</organism>
<sequence>MRMVSTQQGRAQSELRAAVAEEVDALTDELISIRRDLHAHPEVGYAEHRTTAKIVQLLRAVGLDPVVLPVGTGAYCDVLPAGVADSKGLIGLRADIDALPIDDGKDVAYASRNPGVCHACGHDVHTTVVLGVGLALVRLRDRGLLRHGVRLIFQPAEESTPGGALSAIDGGALQGVREVYALHCDPRTDVGHVGLKVGAVTSAADRVLIRLSGPGGHTSRPHLTADLVGALGVLATSLPLLLSRRVDPRSGASLIWGRIRSGSASNAIPQRGEIEGTLRSLDVSGWRAAEQLLPELATQLVAPFRVSIDVLVTPGVPPTVNHAEGVLRLTEAAEAVLGPTSVVPTEQSLGGEDFSWMLQKLPGAMARLGVRTPGAVEFADIHQPTFTVDERCIAVGAKLLLAVVTRAGVTPPPSP</sequence>
<evidence type="ECO:0000313" key="1">
    <source>
        <dbReference type="EMBL" id="MBM7799694.1"/>
    </source>
</evidence>
<name>A0ABS2RL02_9ACTN</name>
<dbReference type="RefSeq" id="WP_204918622.1">
    <property type="nucleotide sequence ID" value="NZ_BAAAQP010000003.1"/>
</dbReference>
<dbReference type="PANTHER" id="PTHR11014:SF63">
    <property type="entry name" value="METALLOPEPTIDASE, PUTATIVE (AFU_ORTHOLOGUE AFUA_6G09600)-RELATED"/>
    <property type="match status" value="1"/>
</dbReference>
<dbReference type="PIRSF" id="PIRSF005962">
    <property type="entry name" value="Pept_M20D_amidohydro"/>
    <property type="match status" value="1"/>
</dbReference>
<reference evidence="1 2" key="1">
    <citation type="submission" date="2021-01" db="EMBL/GenBank/DDBJ databases">
        <title>Sequencing the genomes of 1000 actinobacteria strains.</title>
        <authorList>
            <person name="Klenk H.-P."/>
        </authorList>
    </citation>
    <scope>NUCLEOTIDE SEQUENCE [LARGE SCALE GENOMIC DNA]</scope>
    <source>
        <strain evidence="1 2">DSM 18662</strain>
    </source>
</reference>
<proteinExistence type="predicted"/>
<dbReference type="InterPro" id="IPR036264">
    <property type="entry name" value="Bact_exopeptidase_dim_dom"/>
</dbReference>
<dbReference type="SUPFAM" id="SSF55031">
    <property type="entry name" value="Bacterial exopeptidase dimerisation domain"/>
    <property type="match status" value="1"/>
</dbReference>
<keyword evidence="1" id="KW-0378">Hydrolase</keyword>